<proteinExistence type="predicted"/>
<keyword evidence="2" id="KW-1185">Reference proteome</keyword>
<accession>A0A1H9GKM6</accession>
<protein>
    <submittedName>
        <fullName evidence="1">SH3-like domain-containing protein</fullName>
    </submittedName>
</protein>
<evidence type="ECO:0000313" key="2">
    <source>
        <dbReference type="Proteomes" id="UP000199647"/>
    </source>
</evidence>
<dbReference type="AlphaFoldDB" id="A0A1H9GKM6"/>
<organism evidence="1 2">
    <name type="scientific">Faunimonas pinastri</name>
    <dbReference type="NCBI Taxonomy" id="1855383"/>
    <lineage>
        <taxon>Bacteria</taxon>
        <taxon>Pseudomonadati</taxon>
        <taxon>Pseudomonadota</taxon>
        <taxon>Alphaproteobacteria</taxon>
        <taxon>Hyphomicrobiales</taxon>
        <taxon>Afifellaceae</taxon>
        <taxon>Faunimonas</taxon>
    </lineage>
</organism>
<dbReference type="InterPro" id="IPR010466">
    <property type="entry name" value="DUF1058"/>
</dbReference>
<dbReference type="Proteomes" id="UP000199647">
    <property type="component" value="Unassembled WGS sequence"/>
</dbReference>
<dbReference type="Pfam" id="PF06347">
    <property type="entry name" value="SH3_4"/>
    <property type="match status" value="2"/>
</dbReference>
<dbReference type="Gene3D" id="2.30.30.40">
    <property type="entry name" value="SH3 Domains"/>
    <property type="match status" value="1"/>
</dbReference>
<name>A0A1H9GKM6_9HYPH</name>
<dbReference type="STRING" id="1855383.SAMN05216548_10571"/>
<dbReference type="RefSeq" id="WP_177176789.1">
    <property type="nucleotide sequence ID" value="NZ_FOFG01000005.1"/>
</dbReference>
<dbReference type="EMBL" id="FOFG01000005">
    <property type="protein sequence ID" value="SEQ50656.1"/>
    <property type="molecule type" value="Genomic_DNA"/>
</dbReference>
<evidence type="ECO:0000313" key="1">
    <source>
        <dbReference type="EMBL" id="SEQ50656.1"/>
    </source>
</evidence>
<reference evidence="1 2" key="1">
    <citation type="submission" date="2016-10" db="EMBL/GenBank/DDBJ databases">
        <authorList>
            <person name="de Groot N.N."/>
        </authorList>
    </citation>
    <scope>NUCLEOTIDE SEQUENCE [LARGE SCALE GENOMIC DNA]</scope>
    <source>
        <strain evidence="1 2">A52C2</strain>
    </source>
</reference>
<sequence length="173" mass="19347">MRLAGALLVLAFVAMLLPDVSVAGPAAKLPLPRFVTLKRSHTNVRVGPGTDYPIKWIFVKPAYPVEIFQQFGNWMRVRDWTGEEGWIYHFMLSGTRNALVAPWLKKGVNMRTGAAVTARVDAVLDPRVLVHIHECDGSWCDVQVSGDNLRGYVRQTNLWGVYPGETLQTSGLW</sequence>
<gene>
    <name evidence="1" type="ORF">SAMN05216548_10571</name>
</gene>